<evidence type="ECO:0000256" key="2">
    <source>
        <dbReference type="ARBA" id="ARBA00022475"/>
    </source>
</evidence>
<feature type="transmembrane region" description="Helical" evidence="6">
    <location>
        <begin position="257"/>
        <end position="276"/>
    </location>
</feature>
<dbReference type="PROSITE" id="PS50850">
    <property type="entry name" value="MFS"/>
    <property type="match status" value="1"/>
</dbReference>
<dbReference type="PANTHER" id="PTHR43124:SF10">
    <property type="entry name" value="PURINE EFFLUX PUMP PBUE"/>
    <property type="match status" value="1"/>
</dbReference>
<dbReference type="GO" id="GO:0005886">
    <property type="term" value="C:plasma membrane"/>
    <property type="evidence" value="ECO:0007669"/>
    <property type="project" value="UniProtKB-SubCell"/>
</dbReference>
<keyword evidence="4 6" id="KW-1133">Transmembrane helix</keyword>
<dbReference type="Gene3D" id="1.20.1250.20">
    <property type="entry name" value="MFS general substrate transporter like domains"/>
    <property type="match status" value="1"/>
</dbReference>
<dbReference type="Pfam" id="PF07690">
    <property type="entry name" value="MFS_1"/>
    <property type="match status" value="1"/>
</dbReference>
<keyword evidence="2" id="KW-1003">Cell membrane</keyword>
<dbReference type="InterPro" id="IPR050189">
    <property type="entry name" value="MFS_Efflux_Transporters"/>
</dbReference>
<reference evidence="8 9" key="1">
    <citation type="submission" date="2014-03" db="EMBL/GenBank/DDBJ databases">
        <title>Genomics of Bifidobacteria.</title>
        <authorList>
            <person name="Ventura M."/>
            <person name="Milani C."/>
            <person name="Lugli G.A."/>
        </authorList>
    </citation>
    <scope>NUCLEOTIDE SEQUENCE [LARGE SCALE GENOMIC DNA]</scope>
    <source>
        <strain evidence="8 9">LMG 21589</strain>
    </source>
</reference>
<feature type="transmembrane region" description="Helical" evidence="6">
    <location>
        <begin position="110"/>
        <end position="127"/>
    </location>
</feature>
<name>A0A087D726_9BIFI</name>
<comment type="caution">
    <text evidence="8">The sequence shown here is derived from an EMBL/GenBank/DDBJ whole genome shotgun (WGS) entry which is preliminary data.</text>
</comment>
<dbReference type="OrthoDB" id="9814237at2"/>
<evidence type="ECO:0000256" key="1">
    <source>
        <dbReference type="ARBA" id="ARBA00004651"/>
    </source>
</evidence>
<feature type="domain" description="Major facilitator superfamily (MFS) profile" evidence="7">
    <location>
        <begin position="15"/>
        <end position="402"/>
    </location>
</feature>
<proteinExistence type="predicted"/>
<keyword evidence="5 6" id="KW-0472">Membrane</keyword>
<dbReference type="Proteomes" id="UP000029033">
    <property type="component" value="Unassembled WGS sequence"/>
</dbReference>
<evidence type="ECO:0000313" key="8">
    <source>
        <dbReference type="EMBL" id="KFI91326.1"/>
    </source>
</evidence>
<feature type="transmembrane region" description="Helical" evidence="6">
    <location>
        <begin position="378"/>
        <end position="397"/>
    </location>
</feature>
<dbReference type="CDD" id="cd17324">
    <property type="entry name" value="MFS_NepI_like"/>
    <property type="match status" value="1"/>
</dbReference>
<accession>A0A087D726</accession>
<dbReference type="eggNOG" id="COG2814">
    <property type="taxonomic scope" value="Bacteria"/>
</dbReference>
<comment type="subcellular location">
    <subcellularLocation>
        <location evidence="1">Cell membrane</location>
        <topology evidence="1">Multi-pass membrane protein</topology>
    </subcellularLocation>
</comment>
<keyword evidence="3 6" id="KW-0812">Transmembrane</keyword>
<keyword evidence="9" id="KW-1185">Reference proteome</keyword>
<feature type="transmembrane region" description="Helical" evidence="6">
    <location>
        <begin position="49"/>
        <end position="71"/>
    </location>
</feature>
<feature type="transmembrane region" description="Helical" evidence="6">
    <location>
        <begin position="12"/>
        <end position="37"/>
    </location>
</feature>
<feature type="transmembrane region" description="Helical" evidence="6">
    <location>
        <begin position="296"/>
        <end position="324"/>
    </location>
</feature>
<dbReference type="SUPFAM" id="SSF103473">
    <property type="entry name" value="MFS general substrate transporter"/>
    <property type="match status" value="1"/>
</dbReference>
<dbReference type="InterPro" id="IPR036259">
    <property type="entry name" value="MFS_trans_sf"/>
</dbReference>
<evidence type="ECO:0000256" key="6">
    <source>
        <dbReference type="SAM" id="Phobius"/>
    </source>
</evidence>
<evidence type="ECO:0000256" key="3">
    <source>
        <dbReference type="ARBA" id="ARBA00022692"/>
    </source>
</evidence>
<feature type="transmembrane region" description="Helical" evidence="6">
    <location>
        <begin position="170"/>
        <end position="189"/>
    </location>
</feature>
<dbReference type="PANTHER" id="PTHR43124">
    <property type="entry name" value="PURINE EFFLUX PUMP PBUE"/>
    <property type="match status" value="1"/>
</dbReference>
<sequence length="410" mass="43090">MAAPTRTRRRFFTPPVSTLIALSFLLGLSEFIVVGILPDIAGGIHVPEVMVGNLVSLFAIIYAPLTPIGSALTARLPRFATHLALAAAFLAGNILCAVAPNYAALCAGRVIIAAASGTILSLSMTYADDVASPEHRTKFIAWVFSGFSIASVAGVPLGTWVADSFGWRRTFWLIDALTGIVIAAMLVSLPKRNARASARAHEVRFFAQFRLFGDRRIQIGTVAMVCGAAAGYTYYTYLTPILRDEIGLPARFVSPALVIYGLACLWSSLTAGKLAARGHGAQPMAGIRPVYALQAILLCTLPLAGLVPIYGALLLIGLGMLMYLQNSAAQVLYMDVAEEAYPSALNLASSMSSTACNIGIAVGSAVGGLANDAFGLTWLGPFGAVFALLAVGATTLLKHTDRIRRRGGAA</sequence>
<dbReference type="EMBL" id="JGZO01000023">
    <property type="protein sequence ID" value="KFI91326.1"/>
    <property type="molecule type" value="Genomic_DNA"/>
</dbReference>
<dbReference type="InterPro" id="IPR011701">
    <property type="entry name" value="MFS"/>
</dbReference>
<dbReference type="GO" id="GO:0022857">
    <property type="term" value="F:transmembrane transporter activity"/>
    <property type="evidence" value="ECO:0007669"/>
    <property type="project" value="InterPro"/>
</dbReference>
<organism evidence="8 9">
    <name type="scientific">Bifidobacterium scardovii</name>
    <dbReference type="NCBI Taxonomy" id="158787"/>
    <lineage>
        <taxon>Bacteria</taxon>
        <taxon>Bacillati</taxon>
        <taxon>Actinomycetota</taxon>
        <taxon>Actinomycetes</taxon>
        <taxon>Bifidobacteriales</taxon>
        <taxon>Bifidobacteriaceae</taxon>
        <taxon>Bifidobacterium</taxon>
    </lineage>
</organism>
<feature type="transmembrane region" description="Helical" evidence="6">
    <location>
        <begin position="217"/>
        <end position="237"/>
    </location>
</feature>
<dbReference type="STRING" id="158787.BSCA_2015"/>
<dbReference type="AlphaFoldDB" id="A0A087D726"/>
<evidence type="ECO:0000259" key="7">
    <source>
        <dbReference type="PROSITE" id="PS50850"/>
    </source>
</evidence>
<dbReference type="InterPro" id="IPR020846">
    <property type="entry name" value="MFS_dom"/>
</dbReference>
<feature type="transmembrane region" description="Helical" evidence="6">
    <location>
        <begin position="139"/>
        <end position="158"/>
    </location>
</feature>
<gene>
    <name evidence="8" type="ORF">BSCA_2015</name>
</gene>
<evidence type="ECO:0000256" key="5">
    <source>
        <dbReference type="ARBA" id="ARBA00023136"/>
    </source>
</evidence>
<evidence type="ECO:0000256" key="4">
    <source>
        <dbReference type="ARBA" id="ARBA00022989"/>
    </source>
</evidence>
<feature type="transmembrane region" description="Helical" evidence="6">
    <location>
        <begin position="83"/>
        <end position="104"/>
    </location>
</feature>
<dbReference type="GeneID" id="85165373"/>
<evidence type="ECO:0000313" key="9">
    <source>
        <dbReference type="Proteomes" id="UP000029033"/>
    </source>
</evidence>
<dbReference type="RefSeq" id="WP_033518572.1">
    <property type="nucleotide sequence ID" value="NZ_JGZO01000023.1"/>
</dbReference>
<protein>
    <recommendedName>
        <fullName evidence="7">Major facilitator superfamily (MFS) profile domain-containing protein</fullName>
    </recommendedName>
</protein>